<dbReference type="Pfam" id="PF01321">
    <property type="entry name" value="Creatinase_N"/>
    <property type="match status" value="1"/>
</dbReference>
<dbReference type="EMBL" id="DUJU01000095">
    <property type="protein sequence ID" value="HIH94026.1"/>
    <property type="molecule type" value="Genomic_DNA"/>
</dbReference>
<dbReference type="PANTHER" id="PTHR46112:SF2">
    <property type="entry name" value="XAA-PRO AMINOPEPTIDASE P-RELATED"/>
    <property type="match status" value="1"/>
</dbReference>
<dbReference type="GO" id="GO:0004177">
    <property type="term" value="F:aminopeptidase activity"/>
    <property type="evidence" value="ECO:0007669"/>
    <property type="project" value="UniProtKB-KW"/>
</dbReference>
<comment type="similarity">
    <text evidence="3">Belongs to the peptidase M24B family.</text>
</comment>
<evidence type="ECO:0000313" key="6">
    <source>
        <dbReference type="EMBL" id="HIH94026.1"/>
    </source>
</evidence>
<dbReference type="SUPFAM" id="SSF55920">
    <property type="entry name" value="Creatinase/aminopeptidase"/>
    <property type="match status" value="1"/>
</dbReference>
<evidence type="ECO:0000259" key="4">
    <source>
        <dbReference type="Pfam" id="PF00557"/>
    </source>
</evidence>
<sequence>MTEPDFSIKKALEEAGTDAYLMTGNIHNADIYYVTRFLASDEFVYLQTENGKEVLFISEMERGRAEIESRVSNIKTTQDFGYREKIKEKKDASTAYAACISELLLEEKVKKIAVAYDFPIFYSNYLTEAGFTIVPVKSPFRKMRSVKGPEEIEAIKYAQMAGEKAMEAAITLIADAEEKDGVLYFEGQVLTGAKVNSVIDHTLLDFGCEAEETIVSCGEDTSNPHGTTEGPLRANAPIILDIFPRSKKKRYFADMTRTVLRGEASEKLKEMYETVLVAQQKALEMVKPGIHSSEIHRAVCDLFEARGYHTYRSGSKAGFTHSTGHGVGLDIHELPSVGESGVLLETGNVITIEPGLYYPGIGGIRLEDMVLVTKTGYENFTGLEKKFVLKSFYN</sequence>
<organism evidence="6 7">
    <name type="scientific">Methanosarcina acetivorans</name>
    <dbReference type="NCBI Taxonomy" id="2214"/>
    <lineage>
        <taxon>Archaea</taxon>
        <taxon>Methanobacteriati</taxon>
        <taxon>Methanobacteriota</taxon>
        <taxon>Stenosarchaea group</taxon>
        <taxon>Methanomicrobia</taxon>
        <taxon>Methanosarcinales</taxon>
        <taxon>Methanosarcinaceae</taxon>
        <taxon>Methanosarcina</taxon>
    </lineage>
</organism>
<dbReference type="SUPFAM" id="SSF53092">
    <property type="entry name" value="Creatinase/prolidase N-terminal domain"/>
    <property type="match status" value="1"/>
</dbReference>
<evidence type="ECO:0000259" key="5">
    <source>
        <dbReference type="Pfam" id="PF01321"/>
    </source>
</evidence>
<dbReference type="InterPro" id="IPR050659">
    <property type="entry name" value="Peptidase_M24B"/>
</dbReference>
<dbReference type="InterPro" id="IPR001131">
    <property type="entry name" value="Peptidase_M24B_aminopep-P_CS"/>
</dbReference>
<dbReference type="InterPro" id="IPR029149">
    <property type="entry name" value="Creatin/AminoP/Spt16_N"/>
</dbReference>
<keyword evidence="1 3" id="KW-0479">Metal-binding</keyword>
<dbReference type="InterPro" id="IPR036005">
    <property type="entry name" value="Creatinase/aminopeptidase-like"/>
</dbReference>
<name>A0A832W9S7_9EURY</name>
<keyword evidence="2" id="KW-0378">Hydrolase</keyword>
<dbReference type="Pfam" id="PF00557">
    <property type="entry name" value="Peptidase_M24"/>
    <property type="match status" value="1"/>
</dbReference>
<feature type="domain" description="Peptidase M24" evidence="4">
    <location>
        <begin position="153"/>
        <end position="374"/>
    </location>
</feature>
<dbReference type="PROSITE" id="PS00491">
    <property type="entry name" value="PROLINE_PEPTIDASE"/>
    <property type="match status" value="1"/>
</dbReference>
<evidence type="ECO:0000256" key="2">
    <source>
        <dbReference type="ARBA" id="ARBA00022801"/>
    </source>
</evidence>
<dbReference type="OMA" id="FADMTRT"/>
<dbReference type="GO" id="GO:0046872">
    <property type="term" value="F:metal ion binding"/>
    <property type="evidence" value="ECO:0007669"/>
    <property type="project" value="UniProtKB-KW"/>
</dbReference>
<keyword evidence="6" id="KW-0645">Protease</keyword>
<dbReference type="RefSeq" id="WP_011020271.1">
    <property type="nucleotide sequence ID" value="NZ_DUJU01000095.1"/>
</dbReference>
<reference evidence="6" key="1">
    <citation type="journal article" date="2020" name="bioRxiv">
        <title>A rank-normalized archaeal taxonomy based on genome phylogeny resolves widespread incomplete and uneven classifications.</title>
        <authorList>
            <person name="Rinke C."/>
            <person name="Chuvochina M."/>
            <person name="Mussig A.J."/>
            <person name="Chaumeil P.-A."/>
            <person name="Waite D.W."/>
            <person name="Whitman W.B."/>
            <person name="Parks D.H."/>
            <person name="Hugenholtz P."/>
        </authorList>
    </citation>
    <scope>NUCLEOTIDE SEQUENCE</scope>
    <source>
        <strain evidence="6">UBA8876</strain>
    </source>
</reference>
<proteinExistence type="inferred from homology"/>
<keyword evidence="6" id="KW-0031">Aminopeptidase</keyword>
<evidence type="ECO:0000256" key="1">
    <source>
        <dbReference type="ARBA" id="ARBA00022723"/>
    </source>
</evidence>
<dbReference type="InterPro" id="IPR000994">
    <property type="entry name" value="Pept_M24"/>
</dbReference>
<dbReference type="PANTHER" id="PTHR46112">
    <property type="entry name" value="AMINOPEPTIDASE"/>
    <property type="match status" value="1"/>
</dbReference>
<feature type="domain" description="Creatinase N-terminal" evidence="5">
    <location>
        <begin position="8"/>
        <end position="146"/>
    </location>
</feature>
<evidence type="ECO:0000313" key="7">
    <source>
        <dbReference type="Proteomes" id="UP000600774"/>
    </source>
</evidence>
<dbReference type="Gene3D" id="3.40.350.10">
    <property type="entry name" value="Creatinase/prolidase N-terminal domain"/>
    <property type="match status" value="1"/>
</dbReference>
<dbReference type="InterPro" id="IPR000587">
    <property type="entry name" value="Creatinase_N"/>
</dbReference>
<accession>A0A832W9S7</accession>
<dbReference type="Gene3D" id="3.90.230.10">
    <property type="entry name" value="Creatinase/methionine aminopeptidase superfamily"/>
    <property type="match status" value="1"/>
</dbReference>
<evidence type="ECO:0000256" key="3">
    <source>
        <dbReference type="RuleBase" id="RU000590"/>
    </source>
</evidence>
<protein>
    <submittedName>
        <fullName evidence="6">Aminopeptidase P family protein</fullName>
    </submittedName>
</protein>
<dbReference type="Proteomes" id="UP000600774">
    <property type="component" value="Unassembled WGS sequence"/>
</dbReference>
<gene>
    <name evidence="6" type="ORF">HA338_08285</name>
</gene>
<dbReference type="AlphaFoldDB" id="A0A832W9S7"/>
<dbReference type="GeneID" id="1472105"/>
<comment type="caution">
    <text evidence="6">The sequence shown here is derived from an EMBL/GenBank/DDBJ whole genome shotgun (WGS) entry which is preliminary data.</text>
</comment>